<comment type="caution">
    <text evidence="2">The sequence shown here is derived from an EMBL/GenBank/DDBJ whole genome shotgun (WGS) entry which is preliminary data.</text>
</comment>
<dbReference type="PANTHER" id="PTHR43135:SF3">
    <property type="entry name" value="ALPHA-D-RIBOSE 1-METHYLPHOSPHONATE 5-TRIPHOSPHATE DIPHOSPHATASE"/>
    <property type="match status" value="1"/>
</dbReference>
<dbReference type="GO" id="GO:0016787">
    <property type="term" value="F:hydrolase activity"/>
    <property type="evidence" value="ECO:0007669"/>
    <property type="project" value="InterPro"/>
</dbReference>
<protein>
    <recommendedName>
        <fullName evidence="1">Amidohydrolase-related domain-containing protein</fullName>
    </recommendedName>
</protein>
<dbReference type="InterPro" id="IPR006680">
    <property type="entry name" value="Amidohydro-rel"/>
</dbReference>
<gene>
    <name evidence="2" type="ORF">S03H2_72176</name>
</gene>
<feature type="non-terminal residue" evidence="2">
    <location>
        <position position="68"/>
    </location>
</feature>
<feature type="domain" description="Amidohydrolase-related" evidence="1">
    <location>
        <begin position="6"/>
        <end position="68"/>
    </location>
</feature>
<dbReference type="AlphaFoldDB" id="X1JVM3"/>
<dbReference type="EMBL" id="BARU01048655">
    <property type="protein sequence ID" value="GAH98142.1"/>
    <property type="molecule type" value="Genomic_DNA"/>
</dbReference>
<reference evidence="2" key="1">
    <citation type="journal article" date="2014" name="Front. Microbiol.">
        <title>High frequency of phylogenetically diverse reductive dehalogenase-homologous genes in deep subseafloor sedimentary metagenomes.</title>
        <authorList>
            <person name="Kawai M."/>
            <person name="Futagami T."/>
            <person name="Toyoda A."/>
            <person name="Takaki Y."/>
            <person name="Nishi S."/>
            <person name="Hori S."/>
            <person name="Arai W."/>
            <person name="Tsubouchi T."/>
            <person name="Morono Y."/>
            <person name="Uchiyama I."/>
            <person name="Ito T."/>
            <person name="Fujiyama A."/>
            <person name="Inagaki F."/>
            <person name="Takami H."/>
        </authorList>
    </citation>
    <scope>NUCLEOTIDE SEQUENCE</scope>
    <source>
        <strain evidence="2">Expedition CK06-06</strain>
    </source>
</reference>
<feature type="non-terminal residue" evidence="2">
    <location>
        <position position="1"/>
    </location>
</feature>
<dbReference type="InterPro" id="IPR032466">
    <property type="entry name" value="Metal_Hydrolase"/>
</dbReference>
<dbReference type="InterPro" id="IPR051781">
    <property type="entry name" value="Metallo-dep_Hydrolase"/>
</dbReference>
<dbReference type="PANTHER" id="PTHR43135">
    <property type="entry name" value="ALPHA-D-RIBOSE 1-METHYLPHOSPHONATE 5-TRIPHOSPHATE DIPHOSPHATASE"/>
    <property type="match status" value="1"/>
</dbReference>
<dbReference type="Pfam" id="PF01979">
    <property type="entry name" value="Amidohydro_1"/>
    <property type="match status" value="1"/>
</dbReference>
<dbReference type="SUPFAM" id="SSF51556">
    <property type="entry name" value="Metallo-dependent hydrolases"/>
    <property type="match status" value="1"/>
</dbReference>
<organism evidence="2">
    <name type="scientific">marine sediment metagenome</name>
    <dbReference type="NCBI Taxonomy" id="412755"/>
    <lineage>
        <taxon>unclassified sequences</taxon>
        <taxon>metagenomes</taxon>
        <taxon>ecological metagenomes</taxon>
    </lineage>
</organism>
<sequence length="68" mass="6950">IGREVDGADQVRRAAREQIKAGADNVKLIASGGILTLGANIGNPQFTVAEMQAAVKEAHAAGKTANAH</sequence>
<accession>X1JVM3</accession>
<name>X1JVM3_9ZZZZ</name>
<evidence type="ECO:0000259" key="1">
    <source>
        <dbReference type="Pfam" id="PF01979"/>
    </source>
</evidence>
<dbReference type="Gene3D" id="3.20.20.140">
    <property type="entry name" value="Metal-dependent hydrolases"/>
    <property type="match status" value="1"/>
</dbReference>
<proteinExistence type="predicted"/>
<evidence type="ECO:0000313" key="2">
    <source>
        <dbReference type="EMBL" id="GAH98142.1"/>
    </source>
</evidence>